<dbReference type="PANTHER" id="PTHR43500:SF1">
    <property type="entry name" value="CYSTATHIONINE BETA-LYASE-RELATED"/>
    <property type="match status" value="1"/>
</dbReference>
<dbReference type="PANTHER" id="PTHR43500">
    <property type="entry name" value="CYSTATHIONINE BETA-LYASE-RELATED"/>
    <property type="match status" value="1"/>
</dbReference>
<dbReference type="Pfam" id="PF01053">
    <property type="entry name" value="Cys_Met_Meta_PP"/>
    <property type="match status" value="1"/>
</dbReference>
<dbReference type="InterPro" id="IPR015421">
    <property type="entry name" value="PyrdxlP-dep_Trfase_major"/>
</dbReference>
<dbReference type="GO" id="GO:0019346">
    <property type="term" value="P:transsulfuration"/>
    <property type="evidence" value="ECO:0007669"/>
    <property type="project" value="InterPro"/>
</dbReference>
<dbReference type="GO" id="GO:0047804">
    <property type="term" value="F:cysteine-S-conjugate beta-lyase activity"/>
    <property type="evidence" value="ECO:0007669"/>
    <property type="project" value="InterPro"/>
</dbReference>
<accession>A0A1I7NBE9</accession>
<evidence type="ECO:0000256" key="1">
    <source>
        <dbReference type="ARBA" id="ARBA00001933"/>
    </source>
</evidence>
<evidence type="ECO:0000256" key="3">
    <source>
        <dbReference type="ARBA" id="ARBA00022898"/>
    </source>
</evidence>
<comment type="catalytic activity">
    <reaction evidence="5">
        <text>L,L-cystathionine + H2O = L-homocysteine + pyruvate + NH4(+)</text>
        <dbReference type="Rhea" id="RHEA:13965"/>
        <dbReference type="ChEBI" id="CHEBI:15361"/>
        <dbReference type="ChEBI" id="CHEBI:15377"/>
        <dbReference type="ChEBI" id="CHEBI:28938"/>
        <dbReference type="ChEBI" id="CHEBI:58161"/>
        <dbReference type="ChEBI" id="CHEBI:58199"/>
    </reaction>
</comment>
<dbReference type="GO" id="GO:0019450">
    <property type="term" value="P:L-cysteine catabolic process to pyruvate"/>
    <property type="evidence" value="ECO:0007669"/>
    <property type="project" value="TreeGrafter"/>
</dbReference>
<evidence type="ECO:0000256" key="4">
    <source>
        <dbReference type="ARBA" id="ARBA00023239"/>
    </source>
</evidence>
<dbReference type="RefSeq" id="WP_092866618.1">
    <property type="nucleotide sequence ID" value="NZ_FPCH01000002.1"/>
</dbReference>
<dbReference type="InterPro" id="IPR006233">
    <property type="entry name" value="Cys_b_lyase_bac"/>
</dbReference>
<dbReference type="SUPFAM" id="SSF53383">
    <property type="entry name" value="PLP-dependent transferases"/>
    <property type="match status" value="1"/>
</dbReference>
<comment type="similarity">
    <text evidence="2 7">Belongs to the trans-sulfuration enzymes family.</text>
</comment>
<dbReference type="FunFam" id="3.40.640.10:FF:000046">
    <property type="entry name" value="Cystathionine gamma-lyase"/>
    <property type="match status" value="1"/>
</dbReference>
<dbReference type="InterPro" id="IPR000277">
    <property type="entry name" value="Cys/Met-Metab_PyrdxlP-dep_enz"/>
</dbReference>
<dbReference type="AlphaFoldDB" id="A0A1I7NBE9"/>
<evidence type="ECO:0000313" key="9">
    <source>
        <dbReference type="Proteomes" id="UP000199423"/>
    </source>
</evidence>
<evidence type="ECO:0000313" key="8">
    <source>
        <dbReference type="EMBL" id="SFV32007.1"/>
    </source>
</evidence>
<dbReference type="OrthoDB" id="9805807at2"/>
<proteinExistence type="inferred from homology"/>
<comment type="cofactor">
    <cofactor evidence="1 7">
        <name>pyridoxal 5'-phosphate</name>
        <dbReference type="ChEBI" id="CHEBI:597326"/>
    </cofactor>
</comment>
<evidence type="ECO:0000256" key="7">
    <source>
        <dbReference type="RuleBase" id="RU362118"/>
    </source>
</evidence>
<gene>
    <name evidence="8" type="ORF">SAMN04488557_1462</name>
</gene>
<sequence>MAKKDDSSERGEQPETEVVHLGRKPFEQHGFVNTPVYRGSTVLYPTLDAIKQRTQPFTYGRRATPTTKALEDAITHLEGGAATVLTASGLAAISTAVLAFAESGDHILMPDNVYQPGRAFADKMLKKLGVETTYYDPLIGRDIAGLFRPNTKLVLVEAPGSQTFEMPDIPAIAAAARGQNIWVIADNTWATPFFCKPLSLGADVSLEAATKYIVGHADAMMGTVTGNARAAKYLDNAKETLGTCPGSEETYLALRGLRTLAVRLERHQQSGIAVAEWLAGRPEVDRVLHPALPGDAGNAIWKRDFSGASGLFAVVLKPVPEKALAAFLDGLKLFGMGYSWGGYESLVIPFDPTSYRTATRWRGPGPALRFHIGLEAVDDLIHDLSEGFARLESAR</sequence>
<feature type="modified residue" description="N6-(pyridoxal phosphate)lysine" evidence="6">
    <location>
        <position position="211"/>
    </location>
</feature>
<evidence type="ECO:0000256" key="5">
    <source>
        <dbReference type="ARBA" id="ARBA00047517"/>
    </source>
</evidence>
<dbReference type="InterPro" id="IPR015422">
    <property type="entry name" value="PyrdxlP-dep_Trfase_small"/>
</dbReference>
<protein>
    <submittedName>
        <fullName evidence="8">Cystathionine beta-lyase</fullName>
    </submittedName>
</protein>
<dbReference type="PIRSF" id="PIRSF001434">
    <property type="entry name" value="CGS"/>
    <property type="match status" value="1"/>
</dbReference>
<dbReference type="Proteomes" id="UP000199423">
    <property type="component" value="Unassembled WGS sequence"/>
</dbReference>
<dbReference type="GO" id="GO:0030170">
    <property type="term" value="F:pyridoxal phosphate binding"/>
    <property type="evidence" value="ECO:0007669"/>
    <property type="project" value="InterPro"/>
</dbReference>
<keyword evidence="4 8" id="KW-0456">Lyase</keyword>
<dbReference type="NCBIfam" id="TIGR01324">
    <property type="entry name" value="cysta_beta_ly_B"/>
    <property type="match status" value="1"/>
</dbReference>
<dbReference type="STRING" id="51670.SAMN04488557_1462"/>
<evidence type="ECO:0000256" key="2">
    <source>
        <dbReference type="ARBA" id="ARBA00009077"/>
    </source>
</evidence>
<dbReference type="Gene3D" id="3.90.1150.10">
    <property type="entry name" value="Aspartate Aminotransferase, domain 1"/>
    <property type="match status" value="1"/>
</dbReference>
<evidence type="ECO:0000256" key="6">
    <source>
        <dbReference type="PIRSR" id="PIRSR001434-2"/>
    </source>
</evidence>
<organism evidence="8 9">
    <name type="scientific">Hyphomicrobium facile</name>
    <dbReference type="NCBI Taxonomy" id="51670"/>
    <lineage>
        <taxon>Bacteria</taxon>
        <taxon>Pseudomonadati</taxon>
        <taxon>Pseudomonadota</taxon>
        <taxon>Alphaproteobacteria</taxon>
        <taxon>Hyphomicrobiales</taxon>
        <taxon>Hyphomicrobiaceae</taxon>
        <taxon>Hyphomicrobium</taxon>
    </lineage>
</organism>
<dbReference type="InterPro" id="IPR015424">
    <property type="entry name" value="PyrdxlP-dep_Trfase"/>
</dbReference>
<keyword evidence="3 6" id="KW-0663">Pyridoxal phosphate</keyword>
<name>A0A1I7NBE9_9HYPH</name>
<dbReference type="Gene3D" id="3.40.640.10">
    <property type="entry name" value="Type I PLP-dependent aspartate aminotransferase-like (Major domain)"/>
    <property type="match status" value="1"/>
</dbReference>
<dbReference type="EMBL" id="FPCH01000002">
    <property type="protein sequence ID" value="SFV32007.1"/>
    <property type="molecule type" value="Genomic_DNA"/>
</dbReference>
<keyword evidence="9" id="KW-1185">Reference proteome</keyword>
<reference evidence="9" key="1">
    <citation type="submission" date="2016-10" db="EMBL/GenBank/DDBJ databases">
        <authorList>
            <person name="Varghese N."/>
            <person name="Submissions S."/>
        </authorList>
    </citation>
    <scope>NUCLEOTIDE SEQUENCE [LARGE SCALE GENOMIC DNA]</scope>
    <source>
        <strain evidence="9">DSM 1565</strain>
    </source>
</reference>